<accession>A0A0A7KKK9</accession>
<proteinExistence type="predicted"/>
<name>A0A0A7KKK9_9DEIO</name>
<evidence type="ECO:0000259" key="2">
    <source>
        <dbReference type="Pfam" id="PF13032"/>
    </source>
</evidence>
<protein>
    <recommendedName>
        <fullName evidence="2">pPIWI-RE RNaseH domain-containing protein</fullName>
    </recommendedName>
</protein>
<evidence type="ECO:0000256" key="1">
    <source>
        <dbReference type="SAM" id="MobiDB-lite"/>
    </source>
</evidence>
<evidence type="ECO:0000313" key="3">
    <source>
        <dbReference type="EMBL" id="AIZ45754.1"/>
    </source>
</evidence>
<dbReference type="Pfam" id="PF13032">
    <property type="entry name" value="RNaseH_pPIWI_RE"/>
    <property type="match status" value="1"/>
</dbReference>
<evidence type="ECO:0000313" key="4">
    <source>
        <dbReference type="Proteomes" id="UP000030634"/>
    </source>
</evidence>
<gene>
    <name evidence="3" type="ORF">QR90_12745</name>
</gene>
<reference evidence="4" key="1">
    <citation type="submission" date="2014-11" db="EMBL/GenBank/DDBJ databases">
        <title>Hymenobacter sp. DG25B genome submission.</title>
        <authorList>
            <person name="Jung H.-Y."/>
            <person name="Kim M.K."/>
            <person name="Srinivasan S."/>
            <person name="Lim S."/>
        </authorList>
    </citation>
    <scope>NUCLEOTIDE SEQUENCE [LARGE SCALE GENOMIC DNA]</scope>
    <source>
        <strain evidence="4">DY59</strain>
    </source>
</reference>
<feature type="compositionally biased region" description="Polar residues" evidence="1">
    <location>
        <begin position="1"/>
        <end position="20"/>
    </location>
</feature>
<dbReference type="AlphaFoldDB" id="A0A0A7KKK9"/>
<dbReference type="HOGENOM" id="CLU_294182_0_0_0"/>
<organism evidence="3 4">
    <name type="scientific">Deinococcus radiopugnans</name>
    <dbReference type="NCBI Taxonomy" id="57497"/>
    <lineage>
        <taxon>Bacteria</taxon>
        <taxon>Thermotogati</taxon>
        <taxon>Deinococcota</taxon>
        <taxon>Deinococci</taxon>
        <taxon>Deinococcales</taxon>
        <taxon>Deinococcaceae</taxon>
        <taxon>Deinococcus</taxon>
    </lineage>
</organism>
<dbReference type="Proteomes" id="UP000030634">
    <property type="component" value="Chromosome"/>
</dbReference>
<sequence length="896" mass="95790">MANPLTSTTTPAQQCPQAATETGAAPDVCGASPAPTSGPSTLTWEKPQQNMPQCFVLPERVTLRAPSLHVLSWQSDAAEVVGRLKVLFRPGALPMRPLRALAECHIPGLQRLSDQLGTATSAQPGELAWSTEPDRDRLLAGGTAMTQAWITGALAGIGRARDGDDDSQKAKRAAVREAVQDLQDLLDRKALFVVQTLPGKVYAWSQHANGTTQPGHHFLSYPALPDAMVQVLHGQEILAGNGAMRRVIPRHTQGQAELIGAPVREREGQASSLVVRIDIFSLPSFPQPLIALTLYRKHWVTPRAPDLRQGNLTGYVLGRLAHPWTISAGASPQRLNSEYGELARAYGLDETVSAADLAAQRSGRAEVVLHRHTRCGQRVLTRVSERDRAEAMRNVARLLAPLGLEAWTGVSEIKACGAPTGTAFTALDQDAGQDILPRRARTPGMAGQPDLASDVLVIVHHPSCGAEAARARATIEGSTGDRVTVATLPLLTDGHGAAWQDTVQAIREIDIEQGVLGVLLIAPHGDQASGDRTGADPQAHRSAALQALIRQAQLPGEHLLPLDTGAVDPAGEFHRRLCHAWTHLTRGHHGALDSLDGVPGPSLSVDAPRVVLGFTAIQRDSGQFGRHFVALAFRLCTRTAQGEARLAYEDRTAPHNLRLTPWESPRQILTRLAGASPVTLNSDVNPRQRQAQYQRFVDQTIEGEIAGGESPLVIIDSTHAVNLWPWLADKRIDVENITFGALDHRNMKVLWQRAGLRLVRVRQDNAPQVILGGPVCGAVLPEQASHAGEPAQTCGPTRPAPRLLRVQGCRIPTYLSASSPARPAAGPRPLELSVLLTPPGDDPDQLAGLLGRLSSGHGGHGGGTTLSTPLSFERVIRGYLAAFEDPNLGGGRGGAQ</sequence>
<dbReference type="EMBL" id="CP010028">
    <property type="protein sequence ID" value="AIZ45754.1"/>
    <property type="molecule type" value="Genomic_DNA"/>
</dbReference>
<dbReference type="KEGG" id="dsw:QR90_12745"/>
<feature type="domain" description="pPIWI-RE RNaseH" evidence="2">
    <location>
        <begin position="615"/>
        <end position="768"/>
    </location>
</feature>
<dbReference type="RefSeq" id="WP_039685061.1">
    <property type="nucleotide sequence ID" value="NZ_CP010028.1"/>
</dbReference>
<feature type="compositionally biased region" description="Polar residues" evidence="1">
    <location>
        <begin position="34"/>
        <end position="44"/>
    </location>
</feature>
<dbReference type="InterPro" id="IPR024996">
    <property type="entry name" value="RNaseH_pPIWI_RE"/>
</dbReference>
<feature type="region of interest" description="Disordered" evidence="1">
    <location>
        <begin position="1"/>
        <end position="44"/>
    </location>
</feature>